<dbReference type="Pfam" id="PF12705">
    <property type="entry name" value="PDDEXK_1"/>
    <property type="match status" value="1"/>
</dbReference>
<name>A0A0F8Z1H9_9ZZZZ</name>
<reference evidence="2" key="1">
    <citation type="journal article" date="2015" name="Nature">
        <title>Complex archaea that bridge the gap between prokaryotes and eukaryotes.</title>
        <authorList>
            <person name="Spang A."/>
            <person name="Saw J.H."/>
            <person name="Jorgensen S.L."/>
            <person name="Zaremba-Niedzwiedzka K."/>
            <person name="Martijn J."/>
            <person name="Lind A.E."/>
            <person name="van Eijk R."/>
            <person name="Schleper C."/>
            <person name="Guy L."/>
            <person name="Ettema T.J."/>
        </authorList>
    </citation>
    <scope>NUCLEOTIDE SEQUENCE</scope>
</reference>
<sequence>VLENMFYKGKYINPIEFVKEELNKIWDLGTVELTKEEEIKEKQDAHNILELFATIHLMKMKGLVHNEKAKDYNHAWNLLRPKFREKRYKSDDLIGIVDKEEEDFQKRVSIIDYKTSHKYYNELKDDFVRQMRLYALMYYREHKKLPHYVKINFLRFGEVWPIEVTPDLIRLAEIDLETVKLHTQSIEEKDYPKKPTRLCDWCNFKDECFKKEKQLDLNIVVEEVKE</sequence>
<dbReference type="AlphaFoldDB" id="A0A0F8Z1H9"/>
<dbReference type="EMBL" id="LAZR01050321">
    <property type="protein sequence ID" value="KKK87607.1"/>
    <property type="molecule type" value="Genomic_DNA"/>
</dbReference>
<feature type="non-terminal residue" evidence="2">
    <location>
        <position position="1"/>
    </location>
</feature>
<gene>
    <name evidence="2" type="ORF">LCGC14_2751560</name>
</gene>
<feature type="domain" description="PD-(D/E)XK endonuclease-like" evidence="1">
    <location>
        <begin position="72"/>
        <end position="208"/>
    </location>
</feature>
<evidence type="ECO:0000313" key="2">
    <source>
        <dbReference type="EMBL" id="KKK87607.1"/>
    </source>
</evidence>
<accession>A0A0F8Z1H9</accession>
<protein>
    <recommendedName>
        <fullName evidence="1">PD-(D/E)XK endonuclease-like domain-containing protein</fullName>
    </recommendedName>
</protein>
<proteinExistence type="predicted"/>
<dbReference type="InterPro" id="IPR038726">
    <property type="entry name" value="PDDEXK_AddAB-type"/>
</dbReference>
<dbReference type="InterPro" id="IPR011604">
    <property type="entry name" value="PDDEXK-like_dom_sf"/>
</dbReference>
<organism evidence="2">
    <name type="scientific">marine sediment metagenome</name>
    <dbReference type="NCBI Taxonomy" id="412755"/>
    <lineage>
        <taxon>unclassified sequences</taxon>
        <taxon>metagenomes</taxon>
        <taxon>ecological metagenomes</taxon>
    </lineage>
</organism>
<dbReference type="Gene3D" id="3.90.320.10">
    <property type="match status" value="1"/>
</dbReference>
<comment type="caution">
    <text evidence="2">The sequence shown here is derived from an EMBL/GenBank/DDBJ whole genome shotgun (WGS) entry which is preliminary data.</text>
</comment>
<evidence type="ECO:0000259" key="1">
    <source>
        <dbReference type="Pfam" id="PF12705"/>
    </source>
</evidence>